<comment type="caution">
    <text evidence="2">The sequence shown here is derived from an EMBL/GenBank/DDBJ whole genome shotgun (WGS) entry which is preliminary data.</text>
</comment>
<keyword evidence="1" id="KW-1133">Transmembrane helix</keyword>
<keyword evidence="1" id="KW-0472">Membrane</keyword>
<sequence length="84" mass="9440">MTVRLFEYEYWCTKLKASMIICDLLGLITLLPVILNAYSSRNRCQVIVKSICGLGFILVTLSTKCSLKTTSYGVQLPHVLRALN</sequence>
<dbReference type="EMBL" id="JAUEPS010000031">
    <property type="protein sequence ID" value="KAK0452078.1"/>
    <property type="molecule type" value="Genomic_DNA"/>
</dbReference>
<dbReference type="AlphaFoldDB" id="A0AA39JIJ1"/>
<keyword evidence="1" id="KW-0812">Transmembrane</keyword>
<dbReference type="GeneID" id="85357298"/>
<evidence type="ECO:0000313" key="2">
    <source>
        <dbReference type="EMBL" id="KAK0442812.1"/>
    </source>
</evidence>
<gene>
    <name evidence="3" type="ORF">EV420DRAFT_1558756</name>
    <name evidence="2" type="ORF">EV420DRAFT_1577788</name>
</gene>
<accession>A0AA39JIJ1</accession>
<dbReference type="EMBL" id="JAUEPS010000062">
    <property type="protein sequence ID" value="KAK0442812.1"/>
    <property type="molecule type" value="Genomic_DNA"/>
</dbReference>
<dbReference type="RefSeq" id="XP_060327912.1">
    <property type="nucleotide sequence ID" value="XM_060473750.1"/>
</dbReference>
<feature type="transmembrane region" description="Helical" evidence="1">
    <location>
        <begin position="15"/>
        <end position="34"/>
    </location>
</feature>
<keyword evidence="4" id="KW-1185">Reference proteome</keyword>
<evidence type="ECO:0000313" key="4">
    <source>
        <dbReference type="Proteomes" id="UP001175211"/>
    </source>
</evidence>
<reference evidence="2" key="1">
    <citation type="submission" date="2023-06" db="EMBL/GenBank/DDBJ databases">
        <authorList>
            <consortium name="Lawrence Berkeley National Laboratory"/>
            <person name="Ahrendt S."/>
            <person name="Sahu N."/>
            <person name="Indic B."/>
            <person name="Wong-Bajracharya J."/>
            <person name="Merenyi Z."/>
            <person name="Ke H.-M."/>
            <person name="Monk M."/>
            <person name="Kocsube S."/>
            <person name="Drula E."/>
            <person name="Lipzen A."/>
            <person name="Balint B."/>
            <person name="Henrissat B."/>
            <person name="Andreopoulos B."/>
            <person name="Martin F.M."/>
            <person name="Harder C.B."/>
            <person name="Rigling D."/>
            <person name="Ford K.L."/>
            <person name="Foster G.D."/>
            <person name="Pangilinan J."/>
            <person name="Papanicolaou A."/>
            <person name="Barry K."/>
            <person name="LaButti K."/>
            <person name="Viragh M."/>
            <person name="Koriabine M."/>
            <person name="Yan M."/>
            <person name="Riley R."/>
            <person name="Champramary S."/>
            <person name="Plett K.L."/>
            <person name="Tsai I.J."/>
            <person name="Slot J."/>
            <person name="Sipos G."/>
            <person name="Plett J."/>
            <person name="Nagy L.G."/>
            <person name="Grigoriev I.V."/>
        </authorList>
    </citation>
    <scope>NUCLEOTIDE SEQUENCE</scope>
    <source>
        <strain evidence="2">CCBAS 213</strain>
    </source>
</reference>
<evidence type="ECO:0000313" key="3">
    <source>
        <dbReference type="EMBL" id="KAK0452078.1"/>
    </source>
</evidence>
<evidence type="ECO:0000256" key="1">
    <source>
        <dbReference type="SAM" id="Phobius"/>
    </source>
</evidence>
<protein>
    <submittedName>
        <fullName evidence="2">Uncharacterized protein</fullName>
    </submittedName>
</protein>
<feature type="transmembrane region" description="Helical" evidence="1">
    <location>
        <begin position="46"/>
        <end position="63"/>
    </location>
</feature>
<name>A0AA39JIJ1_ARMTA</name>
<organism evidence="2 4">
    <name type="scientific">Armillaria tabescens</name>
    <name type="common">Ringless honey mushroom</name>
    <name type="synonym">Agaricus tabescens</name>
    <dbReference type="NCBI Taxonomy" id="1929756"/>
    <lineage>
        <taxon>Eukaryota</taxon>
        <taxon>Fungi</taxon>
        <taxon>Dikarya</taxon>
        <taxon>Basidiomycota</taxon>
        <taxon>Agaricomycotina</taxon>
        <taxon>Agaricomycetes</taxon>
        <taxon>Agaricomycetidae</taxon>
        <taxon>Agaricales</taxon>
        <taxon>Marasmiineae</taxon>
        <taxon>Physalacriaceae</taxon>
        <taxon>Desarmillaria</taxon>
    </lineage>
</organism>
<dbReference type="Proteomes" id="UP001175211">
    <property type="component" value="Unassembled WGS sequence"/>
</dbReference>
<proteinExistence type="predicted"/>